<dbReference type="InterPro" id="IPR003016">
    <property type="entry name" value="2-oxoA_DH_lipoyl-BS"/>
</dbReference>
<evidence type="ECO:0000256" key="1">
    <source>
        <dbReference type="ARBA" id="ARBA00001938"/>
    </source>
</evidence>
<dbReference type="CDD" id="cd06849">
    <property type="entry name" value="lipoyl_domain"/>
    <property type="match status" value="1"/>
</dbReference>
<dbReference type="GO" id="GO:0005737">
    <property type="term" value="C:cytoplasm"/>
    <property type="evidence" value="ECO:0007669"/>
    <property type="project" value="TreeGrafter"/>
</dbReference>
<keyword evidence="14" id="KW-1185">Reference proteome</keyword>
<comment type="cofactor">
    <cofactor evidence="1">
        <name>(R)-lipoate</name>
        <dbReference type="ChEBI" id="CHEBI:83088"/>
    </cofactor>
</comment>
<dbReference type="SUPFAM" id="SSF51230">
    <property type="entry name" value="Single hybrid motif"/>
    <property type="match status" value="1"/>
</dbReference>
<accession>A0A7K3W786</accession>
<evidence type="ECO:0000313" key="13">
    <source>
        <dbReference type="EMBL" id="NEK60725.1"/>
    </source>
</evidence>
<comment type="catalytic activity">
    <reaction evidence="10">
        <text>N(6)-[(R)-dihydrolipoyl]-L-lysyl-[protein] + acetyl-CoA = N(6)-[(R)-S(8)-acetyldihydrolipoyl]-L-lysyl-[protein] + CoA</text>
        <dbReference type="Rhea" id="RHEA:17017"/>
        <dbReference type="Rhea" id="RHEA-COMP:10475"/>
        <dbReference type="Rhea" id="RHEA-COMP:10478"/>
        <dbReference type="ChEBI" id="CHEBI:57287"/>
        <dbReference type="ChEBI" id="CHEBI:57288"/>
        <dbReference type="ChEBI" id="CHEBI:83100"/>
        <dbReference type="ChEBI" id="CHEBI:83111"/>
        <dbReference type="EC" id="2.3.1.12"/>
    </reaction>
</comment>
<dbReference type="PROSITE" id="PS50968">
    <property type="entry name" value="BIOTINYL_LIPOYL"/>
    <property type="match status" value="1"/>
</dbReference>
<keyword evidence="13" id="KW-0670">Pyruvate</keyword>
<protein>
    <recommendedName>
        <fullName evidence="3">Dihydrolipoyllysine-residue acetyltransferase component of pyruvate dehydrogenase complex</fullName>
    </recommendedName>
    <alternativeName>
        <fullName evidence="8">Dihydrolipoamide acetyltransferase component of pyruvate dehydrogenase complex</fullName>
    </alternativeName>
    <alternativeName>
        <fullName evidence="9">E2</fullName>
    </alternativeName>
</protein>
<dbReference type="GO" id="GO:0004742">
    <property type="term" value="F:dihydrolipoyllysine-residue acetyltransferase activity"/>
    <property type="evidence" value="ECO:0007669"/>
    <property type="project" value="UniProtKB-EC"/>
</dbReference>
<dbReference type="InterPro" id="IPR000089">
    <property type="entry name" value="Biotin_lipoyl"/>
</dbReference>
<keyword evidence="4 13" id="KW-0808">Transferase</keyword>
<dbReference type="GO" id="GO:0006086">
    <property type="term" value="P:pyruvate decarboxylation to acetyl-CoA"/>
    <property type="evidence" value="ECO:0007669"/>
    <property type="project" value="TreeGrafter"/>
</dbReference>
<keyword evidence="6 13" id="KW-0012">Acyltransferase</keyword>
<proteinExistence type="inferred from homology"/>
<dbReference type="FunFam" id="2.40.50.100:FF:000009">
    <property type="entry name" value="Acetyltransferase component of pyruvate dehydrogenase complex"/>
    <property type="match status" value="1"/>
</dbReference>
<dbReference type="PROSITE" id="PS51826">
    <property type="entry name" value="PSBD"/>
    <property type="match status" value="1"/>
</dbReference>
<evidence type="ECO:0000256" key="5">
    <source>
        <dbReference type="ARBA" id="ARBA00022823"/>
    </source>
</evidence>
<gene>
    <name evidence="13" type="primary">aceF</name>
    <name evidence="13" type="ORF">GCU56_23020</name>
</gene>
<dbReference type="Gene3D" id="6.20.100.10">
    <property type="match status" value="1"/>
</dbReference>
<dbReference type="GO" id="GO:0031405">
    <property type="term" value="F:lipoic acid binding"/>
    <property type="evidence" value="ECO:0007669"/>
    <property type="project" value="TreeGrafter"/>
</dbReference>
<dbReference type="PROSITE" id="PS00189">
    <property type="entry name" value="LIPOYL"/>
    <property type="match status" value="1"/>
</dbReference>
<dbReference type="PANTHER" id="PTHR43178">
    <property type="entry name" value="DIHYDROLIPOAMIDE ACETYLTRANSFERASE COMPONENT OF PYRUVATE DEHYDROGENASE COMPLEX"/>
    <property type="match status" value="1"/>
</dbReference>
<reference evidence="13 14" key="1">
    <citation type="submission" date="2020-02" db="EMBL/GenBank/DDBJ databases">
        <title>Geodermatophilus sabuli CPCC 205279 I12A-02694.</title>
        <authorList>
            <person name="Jiang Z."/>
        </authorList>
    </citation>
    <scope>NUCLEOTIDE SEQUENCE [LARGE SCALE GENOMIC DNA]</scope>
    <source>
        <strain evidence="13 14">I12A-02694</strain>
    </source>
</reference>
<evidence type="ECO:0000313" key="14">
    <source>
        <dbReference type="Proteomes" id="UP000470246"/>
    </source>
</evidence>
<dbReference type="InterPro" id="IPR036625">
    <property type="entry name" value="E3-bd_dom_sf"/>
</dbReference>
<dbReference type="SUPFAM" id="SSF47005">
    <property type="entry name" value="Peripheral subunit-binding domain of 2-oxo acid dehydrogenase complex"/>
    <property type="match status" value="1"/>
</dbReference>
<comment type="function">
    <text evidence="7">The pyruvate dehydrogenase complex catalyzes the overall conversion of pyruvate to acetyl-CoA and CO(2). It contains multiple copies of three enzymatic components: pyruvate dehydrogenase (E1), dihydrolipoamide acetyltransferase (E2) and lipoamide dehydrogenase (E3).</text>
</comment>
<dbReference type="Gene3D" id="2.40.50.100">
    <property type="match status" value="1"/>
</dbReference>
<evidence type="ECO:0000256" key="8">
    <source>
        <dbReference type="ARBA" id="ARBA00029730"/>
    </source>
</evidence>
<evidence type="ECO:0000256" key="9">
    <source>
        <dbReference type="ARBA" id="ARBA00031531"/>
    </source>
</evidence>
<comment type="similarity">
    <text evidence="2">Belongs to the 2-oxoacid dehydrogenase family.</text>
</comment>
<dbReference type="Pfam" id="PF00364">
    <property type="entry name" value="Biotin_lipoyl"/>
    <property type="match status" value="1"/>
</dbReference>
<feature type="non-terminal residue" evidence="13">
    <location>
        <position position="1"/>
    </location>
</feature>
<dbReference type="InterPro" id="IPR050743">
    <property type="entry name" value="2-oxoacid_DH_E2_comp"/>
</dbReference>
<evidence type="ECO:0000259" key="11">
    <source>
        <dbReference type="PROSITE" id="PS50968"/>
    </source>
</evidence>
<dbReference type="EMBL" id="JAAGWF010000067">
    <property type="protein sequence ID" value="NEK60725.1"/>
    <property type="molecule type" value="Genomic_DNA"/>
</dbReference>
<evidence type="ECO:0000259" key="12">
    <source>
        <dbReference type="PROSITE" id="PS51826"/>
    </source>
</evidence>
<keyword evidence="5" id="KW-0450">Lipoyl</keyword>
<feature type="domain" description="Lipoyl-binding" evidence="11">
    <location>
        <begin position="43"/>
        <end position="116"/>
    </location>
</feature>
<evidence type="ECO:0000256" key="2">
    <source>
        <dbReference type="ARBA" id="ARBA00007317"/>
    </source>
</evidence>
<evidence type="ECO:0000256" key="10">
    <source>
        <dbReference type="ARBA" id="ARBA00048370"/>
    </source>
</evidence>
<name>A0A7K3W786_9ACTN</name>
<dbReference type="FunFam" id="4.10.320.10:FF:000003">
    <property type="entry name" value="Acetyltransferase component of pyruvate dehydrogenase complex"/>
    <property type="match status" value="1"/>
</dbReference>
<dbReference type="InterPro" id="IPR004167">
    <property type="entry name" value="PSBD"/>
</dbReference>
<dbReference type="Proteomes" id="UP000470246">
    <property type="component" value="Unassembled WGS sequence"/>
</dbReference>
<evidence type="ECO:0000256" key="3">
    <source>
        <dbReference type="ARBA" id="ARBA00016300"/>
    </source>
</evidence>
<dbReference type="Gene3D" id="4.10.320.10">
    <property type="entry name" value="E3-binding domain"/>
    <property type="match status" value="1"/>
</dbReference>
<sequence>NTGDKVSTGSLIMIFEVAGAAPAAAPAQAAAPAPAAAPAAGGAKDVNVPDIGGDEVEVTEVMVKVGDKVAAEQSLITVEGDKASMEVPAPFAGTVKEIKISTGDKVSTGSLIMVFEVEGAAPAAAAAPAPAAAPAQAAKPAAAPAAKAEGKSEFAENDAYVHATPLIRRLAREFGVNLAKVKGTGRKGRILREDVQAYVKDAVKRAEAAPAAAAGGGIPGMLP</sequence>
<feature type="non-terminal residue" evidence="13">
    <location>
        <position position="223"/>
    </location>
</feature>
<evidence type="ECO:0000256" key="6">
    <source>
        <dbReference type="ARBA" id="ARBA00023315"/>
    </source>
</evidence>
<comment type="caution">
    <text evidence="13">The sequence shown here is derived from an EMBL/GenBank/DDBJ whole genome shotgun (WGS) entry which is preliminary data.</text>
</comment>
<feature type="domain" description="Peripheral subunit-binding (PSBD)" evidence="12">
    <location>
        <begin position="162"/>
        <end position="199"/>
    </location>
</feature>
<dbReference type="Pfam" id="PF02817">
    <property type="entry name" value="E3_binding"/>
    <property type="match status" value="1"/>
</dbReference>
<evidence type="ECO:0000256" key="7">
    <source>
        <dbReference type="ARBA" id="ARBA00025211"/>
    </source>
</evidence>
<dbReference type="InterPro" id="IPR011053">
    <property type="entry name" value="Single_hybrid_motif"/>
</dbReference>
<organism evidence="13 14">
    <name type="scientific">Geodermatophilus sabuli</name>
    <dbReference type="NCBI Taxonomy" id="1564158"/>
    <lineage>
        <taxon>Bacteria</taxon>
        <taxon>Bacillati</taxon>
        <taxon>Actinomycetota</taxon>
        <taxon>Actinomycetes</taxon>
        <taxon>Geodermatophilales</taxon>
        <taxon>Geodermatophilaceae</taxon>
        <taxon>Geodermatophilus</taxon>
    </lineage>
</organism>
<dbReference type="PANTHER" id="PTHR43178:SF2">
    <property type="entry name" value="DIHYDROLIPOYLLYSINE-RESIDUE ACETYLTRANSFERASE COMPONENT OF PYRUVATE DEHYDROGENASE COMPLEX"/>
    <property type="match status" value="1"/>
</dbReference>
<dbReference type="AlphaFoldDB" id="A0A7K3W786"/>
<evidence type="ECO:0000256" key="4">
    <source>
        <dbReference type="ARBA" id="ARBA00022679"/>
    </source>
</evidence>